<dbReference type="InterPro" id="IPR009097">
    <property type="entry name" value="Cyclic_Pdiesterase"/>
</dbReference>
<dbReference type="AlphaFoldDB" id="A0A7Y0L621"/>
<dbReference type="Proteomes" id="UP000533476">
    <property type="component" value="Unassembled WGS sequence"/>
</dbReference>
<dbReference type="SUPFAM" id="SSF55144">
    <property type="entry name" value="LigT-like"/>
    <property type="match status" value="1"/>
</dbReference>
<dbReference type="Pfam" id="PF13563">
    <property type="entry name" value="2_5_RNA_ligase2"/>
    <property type="match status" value="1"/>
</dbReference>
<comment type="caution">
    <text evidence="1">The sequence shown here is derived from an EMBL/GenBank/DDBJ whole genome shotgun (WGS) entry which is preliminary data.</text>
</comment>
<reference evidence="1 2" key="1">
    <citation type="submission" date="2020-04" db="EMBL/GenBank/DDBJ databases">
        <authorList>
            <person name="Zhang R."/>
            <person name="Schippers A."/>
        </authorList>
    </citation>
    <scope>NUCLEOTIDE SEQUENCE [LARGE SCALE GENOMIC DNA]</scope>
    <source>
        <strain evidence="1 2">DSM 109850</strain>
    </source>
</reference>
<dbReference type="Gene3D" id="3.90.1140.10">
    <property type="entry name" value="Cyclic phosphodiesterase"/>
    <property type="match status" value="1"/>
</dbReference>
<evidence type="ECO:0000313" key="2">
    <source>
        <dbReference type="Proteomes" id="UP000533476"/>
    </source>
</evidence>
<keyword evidence="2" id="KW-1185">Reference proteome</keyword>
<dbReference type="RefSeq" id="WP_169101226.1">
    <property type="nucleotide sequence ID" value="NZ_JABBVZ010000063.1"/>
</dbReference>
<accession>A0A7Y0L621</accession>
<evidence type="ECO:0000313" key="1">
    <source>
        <dbReference type="EMBL" id="NMP23713.1"/>
    </source>
</evidence>
<sequence>MKVQLRVWGGSVVVAPISEPASRRRGMVNVVQYFIGIAPPKADRDRIRDFRGRWRSARHVLTEPHITVKAQGGLSEDLGWVKAVRRVCRTWHSFDVEIRGPHMFGATVVYLSVKSPALPVLHEQILACVPPPADTMQQYFEGEWYVPHLILGQSSWGMTDAELQAMYREADTLSFRGPFTATGLQIFRGLTPGRYEPYIQIPFGYSD</sequence>
<keyword evidence="1" id="KW-0436">Ligase</keyword>
<gene>
    <name evidence="1" type="ORF">HIJ39_15325</name>
</gene>
<dbReference type="GO" id="GO:0016874">
    <property type="term" value="F:ligase activity"/>
    <property type="evidence" value="ECO:0007669"/>
    <property type="project" value="UniProtKB-KW"/>
</dbReference>
<organism evidence="1 2">
    <name type="scientific">Sulfobacillus harzensis</name>
    <dbReference type="NCBI Taxonomy" id="2729629"/>
    <lineage>
        <taxon>Bacteria</taxon>
        <taxon>Bacillati</taxon>
        <taxon>Bacillota</taxon>
        <taxon>Clostridia</taxon>
        <taxon>Eubacteriales</taxon>
        <taxon>Clostridiales Family XVII. Incertae Sedis</taxon>
        <taxon>Sulfobacillus</taxon>
    </lineage>
</organism>
<protein>
    <submittedName>
        <fullName evidence="1">2'-5' RNA ligase family protein</fullName>
    </submittedName>
</protein>
<proteinExistence type="predicted"/>
<dbReference type="EMBL" id="JABBVZ010000063">
    <property type="protein sequence ID" value="NMP23713.1"/>
    <property type="molecule type" value="Genomic_DNA"/>
</dbReference>
<name>A0A7Y0L621_9FIRM</name>